<keyword evidence="10" id="KW-0472">Membrane</keyword>
<dbReference type="GO" id="GO:0000155">
    <property type="term" value="F:phosphorelay sensor kinase activity"/>
    <property type="evidence" value="ECO:0007669"/>
    <property type="project" value="InterPro"/>
</dbReference>
<sequence length="296" mass="34646">MIFLIIMLVVAVIILFMYIINLKKEIKAVSSEIKKNHSEYRNIRIKTTDRHIEQLVVNINKLYDENQKVNVKKKEVELELKQSIENMAHDLRTPLTSIMGYIQLIKDEEVTEEEKSKYIDIVEKRTNVLQTLITSFYDLSRIEGNEYNFNLSKINLANVLCENIALFYNEFAEKFMEPIIEIQENTSYIISDKNAINRVFSNLISNILKYGDKYTKITLKEEDEFIITEFINYAPNLVQEDINKMFERFFTANKSRSDKNTGLGLSITKAFVENLGNNIEAKLLNENLVISISWRK</sequence>
<keyword evidence="5" id="KW-0808">Transferase</keyword>
<evidence type="ECO:0000256" key="10">
    <source>
        <dbReference type="ARBA" id="ARBA00023136"/>
    </source>
</evidence>
<comment type="subcellular location">
    <subcellularLocation>
        <location evidence="2">Membrane</location>
        <topology evidence="2">Multi-pass membrane protein</topology>
    </subcellularLocation>
</comment>
<protein>
    <recommendedName>
        <fullName evidence="3">histidine kinase</fullName>
        <ecNumber evidence="3">2.7.13.3</ecNumber>
    </recommendedName>
</protein>
<dbReference type="InterPro" id="IPR036890">
    <property type="entry name" value="HATPase_C_sf"/>
</dbReference>
<keyword evidence="7 11" id="KW-0418">Kinase</keyword>
<dbReference type="Pfam" id="PF00512">
    <property type="entry name" value="HisKA"/>
    <property type="match status" value="1"/>
</dbReference>
<dbReference type="PROSITE" id="PS50109">
    <property type="entry name" value="HIS_KIN"/>
    <property type="match status" value="1"/>
</dbReference>
<dbReference type="InterPro" id="IPR036097">
    <property type="entry name" value="HisK_dim/P_sf"/>
</dbReference>
<proteinExistence type="predicted"/>
<evidence type="ECO:0000256" key="7">
    <source>
        <dbReference type="ARBA" id="ARBA00022777"/>
    </source>
</evidence>
<dbReference type="InterPro" id="IPR050398">
    <property type="entry name" value="HssS/ArlS-like"/>
</dbReference>
<keyword evidence="4" id="KW-0597">Phosphoprotein</keyword>
<evidence type="ECO:0000256" key="8">
    <source>
        <dbReference type="ARBA" id="ARBA00022989"/>
    </source>
</evidence>
<dbReference type="RefSeq" id="WP_089971923.1">
    <property type="nucleotide sequence ID" value="NZ_FNJM01000013.1"/>
</dbReference>
<dbReference type="CDD" id="cd00082">
    <property type="entry name" value="HisKA"/>
    <property type="match status" value="1"/>
</dbReference>
<evidence type="ECO:0000256" key="1">
    <source>
        <dbReference type="ARBA" id="ARBA00000085"/>
    </source>
</evidence>
<dbReference type="SMART" id="SM00388">
    <property type="entry name" value="HisKA"/>
    <property type="match status" value="1"/>
</dbReference>
<dbReference type="SMART" id="SM00387">
    <property type="entry name" value="HATPase_c"/>
    <property type="match status" value="1"/>
</dbReference>
<dbReference type="CDD" id="cd00075">
    <property type="entry name" value="HATPase"/>
    <property type="match status" value="1"/>
</dbReference>
<keyword evidence="12" id="KW-1185">Reference proteome</keyword>
<dbReference type="Gene3D" id="1.10.287.130">
    <property type="match status" value="1"/>
</dbReference>
<dbReference type="InterPro" id="IPR005467">
    <property type="entry name" value="His_kinase_dom"/>
</dbReference>
<dbReference type="OrthoDB" id="9792991at2"/>
<dbReference type="EMBL" id="FNJM01000013">
    <property type="protein sequence ID" value="SDP71076.1"/>
    <property type="molecule type" value="Genomic_DNA"/>
</dbReference>
<dbReference type="InterPro" id="IPR008358">
    <property type="entry name" value="Sig_transdc_His_kin/Pase_MprB"/>
</dbReference>
<evidence type="ECO:0000256" key="2">
    <source>
        <dbReference type="ARBA" id="ARBA00004141"/>
    </source>
</evidence>
<dbReference type="EC" id="2.7.13.3" evidence="3"/>
<dbReference type="SUPFAM" id="SSF47384">
    <property type="entry name" value="Homodimeric domain of signal transducing histidine kinase"/>
    <property type="match status" value="1"/>
</dbReference>
<dbReference type="PRINTS" id="PR01780">
    <property type="entry name" value="LANTIREGPROT"/>
</dbReference>
<evidence type="ECO:0000256" key="5">
    <source>
        <dbReference type="ARBA" id="ARBA00022679"/>
    </source>
</evidence>
<accession>A0A1H0UZ01</accession>
<dbReference type="Gene3D" id="3.30.565.10">
    <property type="entry name" value="Histidine kinase-like ATPase, C-terminal domain"/>
    <property type="match status" value="1"/>
</dbReference>
<organism evidence="11 12">
    <name type="scientific">Clostridium gasigenes</name>
    <dbReference type="NCBI Taxonomy" id="94869"/>
    <lineage>
        <taxon>Bacteria</taxon>
        <taxon>Bacillati</taxon>
        <taxon>Bacillota</taxon>
        <taxon>Clostridia</taxon>
        <taxon>Eubacteriales</taxon>
        <taxon>Clostridiaceae</taxon>
        <taxon>Clostridium</taxon>
    </lineage>
</organism>
<dbReference type="AlphaFoldDB" id="A0A1H0UZ01"/>
<evidence type="ECO:0000256" key="6">
    <source>
        <dbReference type="ARBA" id="ARBA00022692"/>
    </source>
</evidence>
<dbReference type="PANTHER" id="PTHR45528">
    <property type="entry name" value="SENSOR HISTIDINE KINASE CPXA"/>
    <property type="match status" value="1"/>
</dbReference>
<dbReference type="PANTHER" id="PTHR45528:SF8">
    <property type="entry name" value="HISTIDINE KINASE"/>
    <property type="match status" value="1"/>
</dbReference>
<comment type="catalytic activity">
    <reaction evidence="1">
        <text>ATP + protein L-histidine = ADP + protein N-phospho-L-histidine.</text>
        <dbReference type="EC" id="2.7.13.3"/>
    </reaction>
</comment>
<dbReference type="STRING" id="94869.SAMN04488529_11340"/>
<keyword evidence="6" id="KW-0812">Transmembrane</keyword>
<dbReference type="Proteomes" id="UP000198597">
    <property type="component" value="Unassembled WGS sequence"/>
</dbReference>
<evidence type="ECO:0000256" key="3">
    <source>
        <dbReference type="ARBA" id="ARBA00012438"/>
    </source>
</evidence>
<reference evidence="11 12" key="1">
    <citation type="submission" date="2016-10" db="EMBL/GenBank/DDBJ databases">
        <authorList>
            <person name="de Groot N.N."/>
        </authorList>
    </citation>
    <scope>NUCLEOTIDE SEQUENCE [LARGE SCALE GENOMIC DNA]</scope>
    <source>
        <strain evidence="11 12">DSM 12272</strain>
    </source>
</reference>
<dbReference type="InterPro" id="IPR003594">
    <property type="entry name" value="HATPase_dom"/>
</dbReference>
<keyword evidence="8" id="KW-1133">Transmembrane helix</keyword>
<evidence type="ECO:0000256" key="9">
    <source>
        <dbReference type="ARBA" id="ARBA00023012"/>
    </source>
</evidence>
<keyword evidence="9" id="KW-0902">Two-component regulatory system</keyword>
<evidence type="ECO:0000256" key="4">
    <source>
        <dbReference type="ARBA" id="ARBA00022553"/>
    </source>
</evidence>
<dbReference type="Pfam" id="PF02518">
    <property type="entry name" value="HATPase_c"/>
    <property type="match status" value="1"/>
</dbReference>
<evidence type="ECO:0000313" key="12">
    <source>
        <dbReference type="Proteomes" id="UP000198597"/>
    </source>
</evidence>
<name>A0A1H0UZ01_9CLOT</name>
<gene>
    <name evidence="11" type="ORF">SAMN04488529_11340</name>
</gene>
<dbReference type="SUPFAM" id="SSF55874">
    <property type="entry name" value="ATPase domain of HSP90 chaperone/DNA topoisomerase II/histidine kinase"/>
    <property type="match status" value="1"/>
</dbReference>
<dbReference type="InterPro" id="IPR003661">
    <property type="entry name" value="HisK_dim/P_dom"/>
</dbReference>
<evidence type="ECO:0000313" key="11">
    <source>
        <dbReference type="EMBL" id="SDP71076.1"/>
    </source>
</evidence>
<dbReference type="GO" id="GO:0005886">
    <property type="term" value="C:plasma membrane"/>
    <property type="evidence" value="ECO:0007669"/>
    <property type="project" value="TreeGrafter"/>
</dbReference>